<reference evidence="12" key="2">
    <citation type="submission" date="2021-04" db="EMBL/GenBank/DDBJ databases">
        <authorList>
            <person name="Gilroy R."/>
        </authorList>
    </citation>
    <scope>NUCLEOTIDE SEQUENCE</scope>
    <source>
        <strain evidence="12">ChiHecec1B25-7008</strain>
    </source>
</reference>
<evidence type="ECO:0000256" key="10">
    <source>
        <dbReference type="SAM" id="Phobius"/>
    </source>
</evidence>
<dbReference type="InterPro" id="IPR051045">
    <property type="entry name" value="TonB-dependent_transducer"/>
</dbReference>
<keyword evidence="6 10" id="KW-0812">Transmembrane</keyword>
<evidence type="ECO:0000256" key="6">
    <source>
        <dbReference type="ARBA" id="ARBA00022692"/>
    </source>
</evidence>
<dbReference type="SUPFAM" id="SSF74653">
    <property type="entry name" value="TolA/TonB C-terminal domain"/>
    <property type="match status" value="1"/>
</dbReference>
<evidence type="ECO:0000256" key="1">
    <source>
        <dbReference type="ARBA" id="ARBA00004383"/>
    </source>
</evidence>
<evidence type="ECO:0000256" key="8">
    <source>
        <dbReference type="ARBA" id="ARBA00022989"/>
    </source>
</evidence>
<dbReference type="PRINTS" id="PR01374">
    <property type="entry name" value="TONBPROTEIN"/>
</dbReference>
<dbReference type="GO" id="GO:0015891">
    <property type="term" value="P:siderophore transport"/>
    <property type="evidence" value="ECO:0007669"/>
    <property type="project" value="InterPro"/>
</dbReference>
<comment type="caution">
    <text evidence="12">The sequence shown here is derived from an EMBL/GenBank/DDBJ whole genome shotgun (WGS) entry which is preliminary data.</text>
</comment>
<dbReference type="PROSITE" id="PS52015">
    <property type="entry name" value="TONB_CTD"/>
    <property type="match status" value="1"/>
</dbReference>
<dbReference type="GO" id="GO:0015031">
    <property type="term" value="P:protein transport"/>
    <property type="evidence" value="ECO:0007669"/>
    <property type="project" value="UniProtKB-KW"/>
</dbReference>
<keyword evidence="3" id="KW-0813">Transport</keyword>
<evidence type="ECO:0000256" key="2">
    <source>
        <dbReference type="ARBA" id="ARBA00006555"/>
    </source>
</evidence>
<reference evidence="12" key="1">
    <citation type="journal article" date="2021" name="PeerJ">
        <title>Extensive microbial diversity within the chicken gut microbiome revealed by metagenomics and culture.</title>
        <authorList>
            <person name="Gilroy R."/>
            <person name="Ravi A."/>
            <person name="Getino M."/>
            <person name="Pursley I."/>
            <person name="Horton D.L."/>
            <person name="Alikhan N.F."/>
            <person name="Baker D."/>
            <person name="Gharbi K."/>
            <person name="Hall N."/>
            <person name="Watson M."/>
            <person name="Adriaenssens E.M."/>
            <person name="Foster-Nyarko E."/>
            <person name="Jarju S."/>
            <person name="Secka A."/>
            <person name="Antonio M."/>
            <person name="Oren A."/>
            <person name="Chaudhuri R.R."/>
            <person name="La Ragione R."/>
            <person name="Hildebrand F."/>
            <person name="Pallen M.J."/>
        </authorList>
    </citation>
    <scope>NUCLEOTIDE SEQUENCE</scope>
    <source>
        <strain evidence="12">ChiHecec1B25-7008</strain>
    </source>
</reference>
<evidence type="ECO:0000313" key="12">
    <source>
        <dbReference type="EMBL" id="HJA82949.1"/>
    </source>
</evidence>
<evidence type="ECO:0000313" key="13">
    <source>
        <dbReference type="Proteomes" id="UP000823860"/>
    </source>
</evidence>
<dbReference type="InterPro" id="IPR037682">
    <property type="entry name" value="TonB_C"/>
</dbReference>
<dbReference type="PANTHER" id="PTHR33446:SF2">
    <property type="entry name" value="PROTEIN TONB"/>
    <property type="match status" value="1"/>
</dbReference>
<evidence type="ECO:0000256" key="9">
    <source>
        <dbReference type="ARBA" id="ARBA00023136"/>
    </source>
</evidence>
<dbReference type="NCBIfam" id="TIGR01352">
    <property type="entry name" value="tonB_Cterm"/>
    <property type="match status" value="1"/>
</dbReference>
<keyword evidence="5" id="KW-0997">Cell inner membrane</keyword>
<dbReference type="InterPro" id="IPR003538">
    <property type="entry name" value="TonB"/>
</dbReference>
<gene>
    <name evidence="12" type="ORF">H9785_03095</name>
</gene>
<keyword evidence="4" id="KW-1003">Cell membrane</keyword>
<dbReference type="Gene3D" id="3.30.1150.10">
    <property type="match status" value="1"/>
</dbReference>
<dbReference type="GO" id="GO:0030288">
    <property type="term" value="C:outer membrane-bounded periplasmic space"/>
    <property type="evidence" value="ECO:0007669"/>
    <property type="project" value="InterPro"/>
</dbReference>
<dbReference type="GO" id="GO:0031992">
    <property type="term" value="F:energy transducer activity"/>
    <property type="evidence" value="ECO:0007669"/>
    <property type="project" value="InterPro"/>
</dbReference>
<protein>
    <submittedName>
        <fullName evidence="12">Energy transducer TonB</fullName>
    </submittedName>
</protein>
<dbReference type="GO" id="GO:0055085">
    <property type="term" value="P:transmembrane transport"/>
    <property type="evidence" value="ECO:0007669"/>
    <property type="project" value="InterPro"/>
</dbReference>
<dbReference type="AlphaFoldDB" id="A0A9D2HR88"/>
<feature type="transmembrane region" description="Helical" evidence="10">
    <location>
        <begin position="16"/>
        <end position="34"/>
    </location>
</feature>
<sequence length="234" mass="26250">MEVKKSPEADLERRRPLWLLVGYAVALSLVFIALEWRSPEEKFDADGTLSDLLFEEELDIPLPETLFEPPPPPPPAVETPAPLEQLDVVDNETPLEKETPLPPSSEITEGTPLPELIPEEARPIRAAEDQPYLLVDELPEFSDGGLPGLMRYLTQHVRYPAFAQRNRIQGRVLCQFIVNADGSIADVQVLTGVHPALDREATRVLSTMPPWKPGKLKGKPVRVRFTLPVEFRLQ</sequence>
<comment type="subcellular location">
    <subcellularLocation>
        <location evidence="1">Cell inner membrane</location>
        <topology evidence="1">Single-pass membrane protein</topology>
        <orientation evidence="1">Periplasmic side</orientation>
    </subcellularLocation>
</comment>
<keyword evidence="7" id="KW-0653">Protein transport</keyword>
<keyword evidence="8 10" id="KW-1133">Transmembrane helix</keyword>
<dbReference type="Proteomes" id="UP000823860">
    <property type="component" value="Unassembled WGS sequence"/>
</dbReference>
<comment type="similarity">
    <text evidence="2">Belongs to the TonB family.</text>
</comment>
<evidence type="ECO:0000256" key="4">
    <source>
        <dbReference type="ARBA" id="ARBA00022475"/>
    </source>
</evidence>
<keyword evidence="9 10" id="KW-0472">Membrane</keyword>
<feature type="domain" description="TonB C-terminal" evidence="11">
    <location>
        <begin position="144"/>
        <end position="234"/>
    </location>
</feature>
<name>A0A9D2HR88_9BACE</name>
<evidence type="ECO:0000256" key="3">
    <source>
        <dbReference type="ARBA" id="ARBA00022448"/>
    </source>
</evidence>
<dbReference type="Pfam" id="PF03544">
    <property type="entry name" value="TonB_C"/>
    <property type="match status" value="1"/>
</dbReference>
<dbReference type="EMBL" id="DWZE01000042">
    <property type="protein sequence ID" value="HJA82949.1"/>
    <property type="molecule type" value="Genomic_DNA"/>
</dbReference>
<organism evidence="12 13">
    <name type="scientific">Candidatus Bacteroides intestinavium</name>
    <dbReference type="NCBI Taxonomy" id="2838469"/>
    <lineage>
        <taxon>Bacteria</taxon>
        <taxon>Pseudomonadati</taxon>
        <taxon>Bacteroidota</taxon>
        <taxon>Bacteroidia</taxon>
        <taxon>Bacteroidales</taxon>
        <taxon>Bacteroidaceae</taxon>
        <taxon>Bacteroides</taxon>
    </lineage>
</organism>
<dbReference type="PANTHER" id="PTHR33446">
    <property type="entry name" value="PROTEIN TONB-RELATED"/>
    <property type="match status" value="1"/>
</dbReference>
<dbReference type="GO" id="GO:0098797">
    <property type="term" value="C:plasma membrane protein complex"/>
    <property type="evidence" value="ECO:0007669"/>
    <property type="project" value="TreeGrafter"/>
</dbReference>
<proteinExistence type="inferred from homology"/>
<evidence type="ECO:0000259" key="11">
    <source>
        <dbReference type="PROSITE" id="PS52015"/>
    </source>
</evidence>
<evidence type="ECO:0000256" key="5">
    <source>
        <dbReference type="ARBA" id="ARBA00022519"/>
    </source>
</evidence>
<evidence type="ECO:0000256" key="7">
    <source>
        <dbReference type="ARBA" id="ARBA00022927"/>
    </source>
</evidence>
<accession>A0A9D2HR88</accession>
<dbReference type="InterPro" id="IPR006260">
    <property type="entry name" value="TonB/TolA_C"/>
</dbReference>